<dbReference type="Gene3D" id="1.20.1260.20">
    <property type="entry name" value="PPE superfamily"/>
    <property type="match status" value="1"/>
</dbReference>
<gene>
    <name evidence="6" type="ORF">BU204_06150</name>
</gene>
<feature type="compositionally biased region" description="Polar residues" evidence="2">
    <location>
        <begin position="1472"/>
        <end position="1483"/>
    </location>
</feature>
<dbReference type="InterPro" id="IPR045351">
    <property type="entry name" value="DUF6531"/>
</dbReference>
<keyword evidence="3" id="KW-0472">Membrane</keyword>
<evidence type="ECO:0000259" key="4">
    <source>
        <dbReference type="Pfam" id="PF20148"/>
    </source>
</evidence>
<keyword evidence="7" id="KW-1185">Reference proteome</keyword>
<dbReference type="NCBIfam" id="TIGR03696">
    <property type="entry name" value="Rhs_assc_core"/>
    <property type="match status" value="1"/>
</dbReference>
<dbReference type="SUPFAM" id="SSF69322">
    <property type="entry name" value="Tricorn protease domain 2"/>
    <property type="match status" value="1"/>
</dbReference>
<dbReference type="Pfam" id="PF05593">
    <property type="entry name" value="RHS_repeat"/>
    <property type="match status" value="5"/>
</dbReference>
<evidence type="ECO:0000256" key="1">
    <source>
        <dbReference type="ARBA" id="ARBA00022737"/>
    </source>
</evidence>
<reference evidence="6 7" key="1">
    <citation type="submission" date="2016-12" db="EMBL/GenBank/DDBJ databases">
        <title>The draft genome sequence of Actinophytocola sp. 11-183.</title>
        <authorList>
            <person name="Wang W."/>
            <person name="Yuan L."/>
        </authorList>
    </citation>
    <scope>NUCLEOTIDE SEQUENCE [LARGE SCALE GENOMIC DNA]</scope>
    <source>
        <strain evidence="6 7">11-183</strain>
    </source>
</reference>
<dbReference type="InterPro" id="IPR038332">
    <property type="entry name" value="PPE_sf"/>
</dbReference>
<evidence type="ECO:0000259" key="5">
    <source>
        <dbReference type="Pfam" id="PF25023"/>
    </source>
</evidence>
<dbReference type="InterPro" id="IPR006530">
    <property type="entry name" value="YD"/>
</dbReference>
<keyword evidence="3" id="KW-1133">Transmembrane helix</keyword>
<dbReference type="Pfam" id="PF25023">
    <property type="entry name" value="TEN_YD-shell"/>
    <property type="match status" value="1"/>
</dbReference>
<dbReference type="InterPro" id="IPR036689">
    <property type="entry name" value="ESAT-6-like_sf"/>
</dbReference>
<keyword evidence="3" id="KW-0812">Transmembrane</keyword>
<proteinExistence type="predicted"/>
<evidence type="ECO:0000256" key="2">
    <source>
        <dbReference type="SAM" id="MobiDB-lite"/>
    </source>
</evidence>
<feature type="region of interest" description="Disordered" evidence="2">
    <location>
        <begin position="249"/>
        <end position="351"/>
    </location>
</feature>
<dbReference type="PANTHER" id="PTHR32305:SF15">
    <property type="entry name" value="PROTEIN RHSA-RELATED"/>
    <property type="match status" value="1"/>
</dbReference>
<dbReference type="Pfam" id="PF20148">
    <property type="entry name" value="DUF6531"/>
    <property type="match status" value="1"/>
</dbReference>
<keyword evidence="1" id="KW-0677">Repeat</keyword>
<dbReference type="RefSeq" id="WP_075124557.1">
    <property type="nucleotide sequence ID" value="NZ_MSIE01000007.1"/>
</dbReference>
<dbReference type="NCBIfam" id="TIGR01643">
    <property type="entry name" value="YD_repeat_2x"/>
    <property type="match status" value="12"/>
</dbReference>
<dbReference type="InterPro" id="IPR022385">
    <property type="entry name" value="Rhs_assc_core"/>
</dbReference>
<dbReference type="Gene3D" id="2.180.10.10">
    <property type="entry name" value="RHS repeat-associated core"/>
    <property type="match status" value="2"/>
</dbReference>
<feature type="domain" description="Teneurin-like YD-shell" evidence="5">
    <location>
        <begin position="1083"/>
        <end position="1327"/>
    </location>
</feature>
<name>A0A1Q8CVZ6_9PSEU</name>
<accession>A0A1Q8CVZ6</accession>
<dbReference type="InterPro" id="IPR031325">
    <property type="entry name" value="RHS_repeat"/>
</dbReference>
<feature type="region of interest" description="Disordered" evidence="2">
    <location>
        <begin position="1342"/>
        <end position="1579"/>
    </location>
</feature>
<feature type="compositionally biased region" description="Basic and acidic residues" evidence="2">
    <location>
        <begin position="1485"/>
        <end position="1495"/>
    </location>
</feature>
<dbReference type="PANTHER" id="PTHR32305">
    <property type="match status" value="1"/>
</dbReference>
<evidence type="ECO:0000313" key="7">
    <source>
        <dbReference type="Proteomes" id="UP000185596"/>
    </source>
</evidence>
<dbReference type="EMBL" id="MSIE01000007">
    <property type="protein sequence ID" value="OLF18530.1"/>
    <property type="molecule type" value="Genomic_DNA"/>
</dbReference>
<sequence length="1579" mass="170895">MVNPLVAEAKDETKAYSGMPLLEAGADLKKAIESGDWASVALGSVGTALEVLGMALDPFAAILANGVGWLIEHVGPLKEALDGLAGDPAEIKAHSETWKNVAKELGAVGEDLAGMVTSDTASWQGTAADAYRQRTDDTVSLINAAQQGADGAASGIATAGEVVAAVRSLVRDIIADLVGSLISWALQVVFTLGIGLVWVVPKVIAKVAQVASQIASIVKRLVQAMKNLVPLLKRAGDLFDDAAKALKKIKDTKPGPAPKPKDIDSTPKGIDSPGGGGTTPSGARGGPDATPQPKPDPKPEPKPGGDGTTAPSGGSPNGNPRSGPDAGPKPRSGDSLRDQGPNPRSIDNLRCEKDPIDVSTGQMVMHEVDAEFLGALPLVFERAYFSSYRTGRWFGTSWMSTVDQRLEVHADQVSFAAADGTIQVFPRPRDGAWVSAERGPARRLTEEPEGGFVLEDRERARLLFFGSGTGVLPIQSISDRNGDHIVFERDDEGVPTEVRHSGGYRLRLTTEDGLVTRLSTVAADGSELELVRYGYTGRRLTEVTNGSGLPFRFTYDDAGRIVGWADRNGEWYRYVYDDAGRVVRTEGAGGCLTGTMEYDEANRVTHSTDSLGHRTTFHMNQYGQVVREVDPLGAVTEFEWDERDRLLRETDPLGRETRYRHDELGNVVAIARPDGAEVLIARNEFGLPVHLVEAPGVETRWEYDERGNVTAVVDPDGATTAYTYDEWGHLASVTDPAGVTLAVVSDGSGLPVTVTDPRGAVTAYEHDQFGRLVAVTDPMGAVERFGYTVEGALAWHRRADGSVERWLFDGEGNNREHTDAAAAVTRSEVTHFDLPAAQVNPDGSRIEFAYDTELRMVAVFNEQGLVWRYEYDAAGNLVRETDFGGATIDYRYDAAGQLTEVRNRAGETVTLHRDVLGNVVEEVTGAQRTRYTYSDVGHLLIMDDGTTRVEYARDAVGRVRAETVNGRTVHSEYDRAGRRVRRRTPSGAESVWEYDAAGNPAAVHAAGRSMRFEYDLAGREIRRTLGSGASVLHSWTPAGLVAGQMVVTAAGLLGQERSYRYRPDGLPTHVDDRLTGPRTFGLDVRGRVTSVAAQRWTERYAYDAAGRLAEAAWPAPAGEDRVGTRSGPGSVVTLAGRVRYTYDECGRMVSRDHGGSRVWRFTWGPKDRLVAVHTPSGTTWRYTYDPLGRRVRKEHVAADGVAVLERVEFTWDDDVLVEQARFGPGGTEITVWDYEPESYRPLLQRQGERFSAIVADASGAPAELVNDQGGIEWFARMSLYGVMVEESGGAGATPLRFQGQYFDAETGLHYNYHRYYDPTLARYLSPDPIGLTGGPDPHAYVHNPHAFADPLGLTSQSCRSGRGAGSGPGRGRPPRREQSPGGTTYQQGASGGRYGSASRRHAAGYDNPSHSHTNMLPHWRRAAVSPPPRFRNRTEERRWLMNERRRFRASSPSGRQTGTIQGHSNGVLGHQPSASAHWNNNGMRNPRDTNIDHNRQTGTYHGIEDRGRSNASGASEPRFADPGPHNGAHRSYWDPRDPGYANQGGPWPAWHPVNPQGGAGGAGGSSSGGGASSGGGRRT</sequence>
<dbReference type="InterPro" id="IPR050708">
    <property type="entry name" value="T6SS_VgrG/RHS"/>
</dbReference>
<organism evidence="6 7">
    <name type="scientific">Actinophytocola xanthii</name>
    <dbReference type="NCBI Taxonomy" id="1912961"/>
    <lineage>
        <taxon>Bacteria</taxon>
        <taxon>Bacillati</taxon>
        <taxon>Actinomycetota</taxon>
        <taxon>Actinomycetes</taxon>
        <taxon>Pseudonocardiales</taxon>
        <taxon>Pseudonocardiaceae</taxon>
    </lineage>
</organism>
<feature type="compositionally biased region" description="Gly residues" evidence="2">
    <location>
        <begin position="1557"/>
        <end position="1579"/>
    </location>
</feature>
<dbReference type="SUPFAM" id="SSF140453">
    <property type="entry name" value="EsxAB dimer-like"/>
    <property type="match status" value="1"/>
</dbReference>
<dbReference type="STRING" id="1912961.BU204_06150"/>
<feature type="domain" description="DUF6531" evidence="4">
    <location>
        <begin position="354"/>
        <end position="425"/>
    </location>
</feature>
<feature type="compositionally biased region" description="Polar residues" evidence="2">
    <location>
        <begin position="1450"/>
        <end position="1464"/>
    </location>
</feature>
<feature type="compositionally biased region" description="Basic and acidic residues" evidence="2">
    <location>
        <begin position="249"/>
        <end position="265"/>
    </location>
</feature>
<protein>
    <recommendedName>
        <fullName evidence="8">Type IV secretion protein Rhs</fullName>
    </recommendedName>
</protein>
<evidence type="ECO:0000256" key="3">
    <source>
        <dbReference type="SAM" id="Phobius"/>
    </source>
</evidence>
<dbReference type="Proteomes" id="UP000185596">
    <property type="component" value="Unassembled WGS sequence"/>
</dbReference>
<dbReference type="InterPro" id="IPR056823">
    <property type="entry name" value="TEN-like_YD-shell"/>
</dbReference>
<dbReference type="OrthoDB" id="4981820at2"/>
<feature type="compositionally biased region" description="Basic and acidic residues" evidence="2">
    <location>
        <begin position="1432"/>
        <end position="1444"/>
    </location>
</feature>
<feature type="transmembrane region" description="Helical" evidence="3">
    <location>
        <begin position="177"/>
        <end position="200"/>
    </location>
</feature>
<feature type="compositionally biased region" description="Gly residues" evidence="2">
    <location>
        <begin position="272"/>
        <end position="285"/>
    </location>
</feature>
<evidence type="ECO:0008006" key="8">
    <source>
        <dbReference type="Google" id="ProtNLM"/>
    </source>
</evidence>
<comment type="caution">
    <text evidence="6">The sequence shown here is derived from an EMBL/GenBank/DDBJ whole genome shotgun (WGS) entry which is preliminary data.</text>
</comment>
<evidence type="ECO:0000313" key="6">
    <source>
        <dbReference type="EMBL" id="OLF18530.1"/>
    </source>
</evidence>
<feature type="compositionally biased region" description="Low complexity" evidence="2">
    <location>
        <begin position="308"/>
        <end position="324"/>
    </location>
</feature>